<dbReference type="EMBL" id="CAJVCH010042936">
    <property type="protein sequence ID" value="CAG7717040.1"/>
    <property type="molecule type" value="Genomic_DNA"/>
</dbReference>
<keyword evidence="4" id="KW-0805">Transcription regulation</keyword>
<protein>
    <recommendedName>
        <fullName evidence="3">Mediator of RNA polymerase II transcription subunit 23</fullName>
    </recommendedName>
    <alternativeName>
        <fullName evidence="7">Mediator complex subunit 23</fullName>
    </alternativeName>
</protein>
<name>A0A8J2JB86_9HEXA</name>
<comment type="subcellular location">
    <subcellularLocation>
        <location evidence="1">Nucleus</location>
    </subcellularLocation>
</comment>
<evidence type="ECO:0000256" key="1">
    <source>
        <dbReference type="ARBA" id="ARBA00004123"/>
    </source>
</evidence>
<evidence type="ECO:0000256" key="6">
    <source>
        <dbReference type="ARBA" id="ARBA00023242"/>
    </source>
</evidence>
<organism evidence="8 9">
    <name type="scientific">Allacma fusca</name>
    <dbReference type="NCBI Taxonomy" id="39272"/>
    <lineage>
        <taxon>Eukaryota</taxon>
        <taxon>Metazoa</taxon>
        <taxon>Ecdysozoa</taxon>
        <taxon>Arthropoda</taxon>
        <taxon>Hexapoda</taxon>
        <taxon>Collembola</taxon>
        <taxon>Symphypleona</taxon>
        <taxon>Sminthuridae</taxon>
        <taxon>Allacma</taxon>
    </lineage>
</organism>
<dbReference type="GO" id="GO:0005667">
    <property type="term" value="C:transcription regulator complex"/>
    <property type="evidence" value="ECO:0007669"/>
    <property type="project" value="TreeGrafter"/>
</dbReference>
<evidence type="ECO:0000256" key="5">
    <source>
        <dbReference type="ARBA" id="ARBA00023163"/>
    </source>
</evidence>
<comment type="caution">
    <text evidence="8">The sequence shown here is derived from an EMBL/GenBank/DDBJ whole genome shotgun (WGS) entry which is preliminary data.</text>
</comment>
<dbReference type="AlphaFoldDB" id="A0A8J2JB86"/>
<evidence type="ECO:0000256" key="4">
    <source>
        <dbReference type="ARBA" id="ARBA00023015"/>
    </source>
</evidence>
<dbReference type="InterPro" id="IPR021629">
    <property type="entry name" value="Mediator_Med23"/>
</dbReference>
<evidence type="ECO:0000256" key="2">
    <source>
        <dbReference type="ARBA" id="ARBA00010222"/>
    </source>
</evidence>
<keyword evidence="9" id="KW-1185">Reference proteome</keyword>
<evidence type="ECO:0000313" key="8">
    <source>
        <dbReference type="EMBL" id="CAG7717040.1"/>
    </source>
</evidence>
<gene>
    <name evidence="8" type="ORF">AFUS01_LOCUS6517</name>
</gene>
<keyword evidence="6" id="KW-0539">Nucleus</keyword>
<dbReference type="GO" id="GO:0006357">
    <property type="term" value="P:regulation of transcription by RNA polymerase II"/>
    <property type="evidence" value="ECO:0007669"/>
    <property type="project" value="TreeGrafter"/>
</dbReference>
<reference evidence="8" key="1">
    <citation type="submission" date="2021-06" db="EMBL/GenBank/DDBJ databases">
        <authorList>
            <person name="Hodson N. C."/>
            <person name="Mongue J. A."/>
            <person name="Jaron S. K."/>
        </authorList>
    </citation>
    <scope>NUCLEOTIDE SEQUENCE</scope>
</reference>
<dbReference type="GO" id="GO:0010628">
    <property type="term" value="P:positive regulation of gene expression"/>
    <property type="evidence" value="ECO:0007669"/>
    <property type="project" value="TreeGrafter"/>
</dbReference>
<evidence type="ECO:0000256" key="7">
    <source>
        <dbReference type="ARBA" id="ARBA00031961"/>
    </source>
</evidence>
<dbReference type="PANTHER" id="PTHR12691:SF10">
    <property type="entry name" value="MEDIATOR OF RNA POLYMERASE II TRANSCRIPTION SUBUNIT 23"/>
    <property type="match status" value="1"/>
</dbReference>
<dbReference type="Pfam" id="PF11573">
    <property type="entry name" value="Med23"/>
    <property type="match status" value="1"/>
</dbReference>
<keyword evidence="5" id="KW-0804">Transcription</keyword>
<proteinExistence type="inferred from homology"/>
<dbReference type="Proteomes" id="UP000708208">
    <property type="component" value="Unassembled WGS sequence"/>
</dbReference>
<dbReference type="GO" id="GO:0016592">
    <property type="term" value="C:mediator complex"/>
    <property type="evidence" value="ECO:0007669"/>
    <property type="project" value="TreeGrafter"/>
</dbReference>
<accession>A0A8J2JB86</accession>
<dbReference type="PANTHER" id="PTHR12691">
    <property type="entry name" value="MEDIATOR OF RNA POLYMERASE II TRANSCRIPTION SUBUNIT 23"/>
    <property type="match status" value="1"/>
</dbReference>
<evidence type="ECO:0000256" key="3">
    <source>
        <dbReference type="ARBA" id="ARBA00019696"/>
    </source>
</evidence>
<feature type="non-terminal residue" evidence="8">
    <location>
        <position position="1"/>
    </location>
</feature>
<sequence length="907" mass="104385">VIPARSTCEMLLESDKMTFKNTKFWISSFTLIRKVIDKVDYKGVREVMKTCLEKIALFPVQVPQAYLPQLSAMLRLLEYIFDRKACLLPAYFIVNEVLKSFPENRNFPHWTISRLLGTFVDSFRPITEMVSVVGRSRMMPIVEHSGHAGFLIHSWKLDPMNLRFVLKGNLPYDTELLQPQERLLRYILEQPYSRDMACAILGLQKQQKVRCKALEDRLVELVVIAMEKTETEMNLAGDNQLGFEEISGATMWLWQHLSTQLIFFVLFQFSSFPHIVMAVHDKLSEVKIFKGRDFLMWILLQFISGSIQKNPLSDFLPVLRLYDLLYPEKEPLALPDITKPYCTSQMAATCIWIHVLKKAQTENNLTLPRPLPTTLKKQFDYLQMLVQPSGSQPQLQMNDYRIALLCNAFSTNQEHFSRPMAALVEAIHGTSVNNVSPAPVSPLSVQVLDSLTVHTKMSLIHNIVTNIMKIAQAKTNQSLAPALIETYARLLVYMEIESLGIKGFITQLLPAVYKSQAWGILHTLLEMFCYRLHHIQPHYRVQLLSYLHNLAANAHTNLIQLHLCVEMTALRLITGFDSNDVHTQLSRTPMESKQLVSQESEELNRALVLTIARAINVTGSDSNTSGTGAWFKEILSAIMQSTPHNWSTHTLQCFPPALAEYFSQNQVPKENKQQLKNMVEEEYRNWNSMSNNEMELVEHFSSQKSPPLFLCIVWKMILETDRMNATAFKILERIGPKGLSAHLRKFCDYVVSEFANAAAGNHVNKLTDAILNLVWKYHIVPFDRLLLCMALRTQEGNEAQVCFFIIHLLMVKPAEFRNRIQDFVKENSPEHWKQSNWHEKHKTFNAKFPETFLFDDQSQNQLPVYFGNVCLRFLPVSTEYIFINSLDSSGITFKFQTHFMKDYGDNI</sequence>
<dbReference type="OrthoDB" id="9982951at2759"/>
<evidence type="ECO:0000313" key="9">
    <source>
        <dbReference type="Proteomes" id="UP000708208"/>
    </source>
</evidence>
<comment type="similarity">
    <text evidence="2">Belongs to the Mediator complex subunit 23 family.</text>
</comment>